<dbReference type="EMBL" id="CADCXU010013814">
    <property type="protein sequence ID" value="CAB0003775.1"/>
    <property type="molecule type" value="Genomic_DNA"/>
</dbReference>
<dbReference type="Proteomes" id="UP000479000">
    <property type="component" value="Unassembled WGS sequence"/>
</dbReference>
<sequence>MSACRVAALLACLIASVQYLPKFVRGRFNPVYRQTHERTNSLERRLRKAMIRLPHSGNLNELTDTPTD</sequence>
<evidence type="ECO:0000313" key="2">
    <source>
        <dbReference type="EMBL" id="CAB0003775.1"/>
    </source>
</evidence>
<accession>A0A6H5GKZ9</accession>
<evidence type="ECO:0000313" key="3">
    <source>
        <dbReference type="Proteomes" id="UP000479000"/>
    </source>
</evidence>
<feature type="chain" id="PRO_5026198972" evidence="1">
    <location>
        <begin position="20"/>
        <end position="68"/>
    </location>
</feature>
<gene>
    <name evidence="2" type="ORF">NTEN_LOCUS9265</name>
</gene>
<organism evidence="2 3">
    <name type="scientific">Nesidiocoris tenuis</name>
    <dbReference type="NCBI Taxonomy" id="355587"/>
    <lineage>
        <taxon>Eukaryota</taxon>
        <taxon>Metazoa</taxon>
        <taxon>Ecdysozoa</taxon>
        <taxon>Arthropoda</taxon>
        <taxon>Hexapoda</taxon>
        <taxon>Insecta</taxon>
        <taxon>Pterygota</taxon>
        <taxon>Neoptera</taxon>
        <taxon>Paraneoptera</taxon>
        <taxon>Hemiptera</taxon>
        <taxon>Heteroptera</taxon>
        <taxon>Panheteroptera</taxon>
        <taxon>Cimicomorpha</taxon>
        <taxon>Miridae</taxon>
        <taxon>Dicyphina</taxon>
        <taxon>Nesidiocoris</taxon>
    </lineage>
</organism>
<dbReference type="AlphaFoldDB" id="A0A6H5GKZ9"/>
<evidence type="ECO:0000256" key="1">
    <source>
        <dbReference type="SAM" id="SignalP"/>
    </source>
</evidence>
<keyword evidence="1" id="KW-0732">Signal</keyword>
<feature type="signal peptide" evidence="1">
    <location>
        <begin position="1"/>
        <end position="19"/>
    </location>
</feature>
<reference evidence="2 3" key="1">
    <citation type="submission" date="2020-02" db="EMBL/GenBank/DDBJ databases">
        <authorList>
            <person name="Ferguson B K."/>
        </authorList>
    </citation>
    <scope>NUCLEOTIDE SEQUENCE [LARGE SCALE GENOMIC DNA]</scope>
</reference>
<proteinExistence type="predicted"/>
<name>A0A6H5GKZ9_9HEMI</name>
<keyword evidence="3" id="KW-1185">Reference proteome</keyword>
<protein>
    <submittedName>
        <fullName evidence="2">Uncharacterized protein</fullName>
    </submittedName>
</protein>